<evidence type="ECO:0000259" key="9">
    <source>
        <dbReference type="Pfam" id="PF11967"/>
    </source>
</evidence>
<evidence type="ECO:0000256" key="2">
    <source>
        <dbReference type="ARBA" id="ARBA00007452"/>
    </source>
</evidence>
<comment type="similarity">
    <text evidence="2 8">Belongs to the RecO family.</text>
</comment>
<dbReference type="InterPro" id="IPR003717">
    <property type="entry name" value="RecO"/>
</dbReference>
<dbReference type="HAMAP" id="MF_00201">
    <property type="entry name" value="RecO"/>
    <property type="match status" value="1"/>
</dbReference>
<dbReference type="GeneID" id="85006955"/>
<organism evidence="10 11">
    <name type="scientific">Slackia exigua (strain ATCC 700122 / DSM 15923 / CIP 105133 / JCM 11022 / KCTC 5966 / S-7)</name>
    <dbReference type="NCBI Taxonomy" id="649764"/>
    <lineage>
        <taxon>Bacteria</taxon>
        <taxon>Bacillati</taxon>
        <taxon>Actinomycetota</taxon>
        <taxon>Coriobacteriia</taxon>
        <taxon>Eggerthellales</taxon>
        <taxon>Eggerthellaceae</taxon>
        <taxon>Slackia</taxon>
    </lineage>
</organism>
<name>D0WER6_SLAES</name>
<evidence type="ECO:0000256" key="5">
    <source>
        <dbReference type="ARBA" id="ARBA00023172"/>
    </source>
</evidence>
<keyword evidence="4 8" id="KW-0227">DNA damage</keyword>
<sequence>MPQATYSARALVVRKVKLGETDRIVHLIADDGRLVKAVAKGARKPTSPFSSRLEVFSVVDVLLAQGRSLDIVKEARLVDAHAGVRLDLLRAAAAAPLIECIAKAAQPDLPNPRSYACAVAALDAMDDAEAGDALAIGAAALLKVYSFTGFRPSFDACVSCGRRLDVDAARQERSLLAFSAFDGGVLCDSCGRFSDAVRLSAETLGWARFLLMSTFDDIEARHVERRISFDVLHLCQTWTRAHLGGRSKALDFVFSCGLF</sequence>
<evidence type="ECO:0000256" key="7">
    <source>
        <dbReference type="ARBA" id="ARBA00033409"/>
    </source>
</evidence>
<dbReference type="SUPFAM" id="SSF50249">
    <property type="entry name" value="Nucleic acid-binding proteins"/>
    <property type="match status" value="1"/>
</dbReference>
<dbReference type="PANTHER" id="PTHR33991">
    <property type="entry name" value="DNA REPAIR PROTEIN RECO"/>
    <property type="match status" value="1"/>
</dbReference>
<dbReference type="GO" id="GO:0006310">
    <property type="term" value="P:DNA recombination"/>
    <property type="evidence" value="ECO:0007669"/>
    <property type="project" value="UniProtKB-UniRule"/>
</dbReference>
<dbReference type="Proteomes" id="UP000006001">
    <property type="component" value="Unassembled WGS sequence"/>
</dbReference>
<proteinExistence type="inferred from homology"/>
<dbReference type="OrthoDB" id="9812244at2"/>
<keyword evidence="6 8" id="KW-0234">DNA repair</keyword>
<dbReference type="RefSeq" id="WP_006361544.1">
    <property type="nucleotide sequence ID" value="NZ_GG700630.1"/>
</dbReference>
<evidence type="ECO:0000256" key="3">
    <source>
        <dbReference type="ARBA" id="ARBA00021310"/>
    </source>
</evidence>
<dbReference type="Gene3D" id="1.20.1440.120">
    <property type="entry name" value="Recombination protein O, C-terminal domain"/>
    <property type="match status" value="1"/>
</dbReference>
<dbReference type="NCBIfam" id="TIGR00613">
    <property type="entry name" value="reco"/>
    <property type="match status" value="1"/>
</dbReference>
<evidence type="ECO:0000256" key="1">
    <source>
        <dbReference type="ARBA" id="ARBA00003065"/>
    </source>
</evidence>
<evidence type="ECO:0000313" key="10">
    <source>
        <dbReference type="EMBL" id="EEZ62204.1"/>
    </source>
</evidence>
<dbReference type="eggNOG" id="COG1381">
    <property type="taxonomic scope" value="Bacteria"/>
</dbReference>
<dbReference type="Pfam" id="PF02565">
    <property type="entry name" value="RecO_C"/>
    <property type="match status" value="1"/>
</dbReference>
<feature type="domain" description="DNA replication/recombination mediator RecO N-terminal" evidence="9">
    <location>
        <begin position="5"/>
        <end position="79"/>
    </location>
</feature>
<comment type="caution">
    <text evidence="10">The sequence shown here is derived from an EMBL/GenBank/DDBJ whole genome shotgun (WGS) entry which is preliminary data.</text>
</comment>
<dbReference type="HOGENOM" id="CLU_066632_1_0_11"/>
<dbReference type="InterPro" id="IPR042242">
    <property type="entry name" value="RecO_C"/>
</dbReference>
<dbReference type="EMBL" id="ACUX02000004">
    <property type="protein sequence ID" value="EEZ62204.1"/>
    <property type="molecule type" value="Genomic_DNA"/>
</dbReference>
<accession>D0WER6</accession>
<evidence type="ECO:0000256" key="8">
    <source>
        <dbReference type="HAMAP-Rule" id="MF_00201"/>
    </source>
</evidence>
<dbReference type="AlphaFoldDB" id="D0WER6"/>
<dbReference type="Gene3D" id="2.40.50.140">
    <property type="entry name" value="Nucleic acid-binding proteins"/>
    <property type="match status" value="1"/>
</dbReference>
<reference evidence="10" key="1">
    <citation type="submission" date="2009-10" db="EMBL/GenBank/DDBJ databases">
        <authorList>
            <person name="Weinstock G."/>
            <person name="Sodergren E."/>
            <person name="Clifton S."/>
            <person name="Fulton L."/>
            <person name="Fulton B."/>
            <person name="Courtney L."/>
            <person name="Fronick C."/>
            <person name="Harrison M."/>
            <person name="Strong C."/>
            <person name="Farmer C."/>
            <person name="Delahaunty K."/>
            <person name="Markovic C."/>
            <person name="Hall O."/>
            <person name="Minx P."/>
            <person name="Tomlinson C."/>
            <person name="Mitreva M."/>
            <person name="Nelson J."/>
            <person name="Hou S."/>
            <person name="Wollam A."/>
            <person name="Pepin K.H."/>
            <person name="Johnson M."/>
            <person name="Bhonagiri V."/>
            <person name="Nash W.E."/>
            <person name="Warren W."/>
            <person name="Chinwalla A."/>
            <person name="Mardis E.R."/>
            <person name="Wilson R.K."/>
        </authorList>
    </citation>
    <scope>NUCLEOTIDE SEQUENCE [LARGE SCALE GENOMIC DNA]</scope>
    <source>
        <strain evidence="10">ATCC 700122</strain>
    </source>
</reference>
<keyword evidence="5 8" id="KW-0233">DNA recombination</keyword>
<dbReference type="GO" id="GO:0006302">
    <property type="term" value="P:double-strand break repair"/>
    <property type="evidence" value="ECO:0007669"/>
    <property type="project" value="TreeGrafter"/>
</dbReference>
<dbReference type="Pfam" id="PF11967">
    <property type="entry name" value="RecO_N"/>
    <property type="match status" value="1"/>
</dbReference>
<evidence type="ECO:0000256" key="6">
    <source>
        <dbReference type="ARBA" id="ARBA00023204"/>
    </source>
</evidence>
<dbReference type="InterPro" id="IPR012340">
    <property type="entry name" value="NA-bd_OB-fold"/>
</dbReference>
<dbReference type="InterPro" id="IPR022572">
    <property type="entry name" value="DNA_rep/recomb_RecO_N"/>
</dbReference>
<comment type="function">
    <text evidence="1 8">Involved in DNA repair and RecF pathway recombination.</text>
</comment>
<keyword evidence="11" id="KW-1185">Reference proteome</keyword>
<dbReference type="InterPro" id="IPR037278">
    <property type="entry name" value="ARFGAP/RecO"/>
</dbReference>
<dbReference type="PANTHER" id="PTHR33991:SF1">
    <property type="entry name" value="DNA REPAIR PROTEIN RECO"/>
    <property type="match status" value="1"/>
</dbReference>
<protein>
    <recommendedName>
        <fullName evidence="3 8">DNA repair protein RecO</fullName>
    </recommendedName>
    <alternativeName>
        <fullName evidence="7 8">Recombination protein O</fullName>
    </alternativeName>
</protein>
<dbReference type="GO" id="GO:0043590">
    <property type="term" value="C:bacterial nucleoid"/>
    <property type="evidence" value="ECO:0007669"/>
    <property type="project" value="TreeGrafter"/>
</dbReference>
<evidence type="ECO:0000256" key="4">
    <source>
        <dbReference type="ARBA" id="ARBA00022763"/>
    </source>
</evidence>
<dbReference type="SUPFAM" id="SSF57863">
    <property type="entry name" value="ArfGap/RecO-like zinc finger"/>
    <property type="match status" value="1"/>
</dbReference>
<evidence type="ECO:0000313" key="11">
    <source>
        <dbReference type="Proteomes" id="UP000006001"/>
    </source>
</evidence>
<dbReference type="STRING" id="649764.HMPREF0762_00296"/>
<gene>
    <name evidence="8 10" type="primary">recO</name>
    <name evidence="10" type="ORF">HMPREF0762_00296</name>
</gene>